<protein>
    <submittedName>
        <fullName evidence="2">Uncharacterized protein</fullName>
    </submittedName>
</protein>
<reference evidence="3" key="1">
    <citation type="journal article" date="2019" name="Int. J. Syst. Evol. Microbiol.">
        <title>The Global Catalogue of Microorganisms (GCM) 10K type strain sequencing project: providing services to taxonomists for standard genome sequencing and annotation.</title>
        <authorList>
            <consortium name="The Broad Institute Genomics Platform"/>
            <consortium name="The Broad Institute Genome Sequencing Center for Infectious Disease"/>
            <person name="Wu L."/>
            <person name="Ma J."/>
        </authorList>
    </citation>
    <scope>NUCLEOTIDE SEQUENCE [LARGE SCALE GENOMIC DNA]</scope>
    <source>
        <strain evidence="3">JCM 16924</strain>
    </source>
</reference>
<dbReference type="RefSeq" id="WP_345567169.1">
    <property type="nucleotide sequence ID" value="NZ_BAAAZX010000017.1"/>
</dbReference>
<keyword evidence="3" id="KW-1185">Reference proteome</keyword>
<evidence type="ECO:0000256" key="1">
    <source>
        <dbReference type="SAM" id="SignalP"/>
    </source>
</evidence>
<feature type="chain" id="PRO_5045197222" evidence="1">
    <location>
        <begin position="30"/>
        <end position="214"/>
    </location>
</feature>
<evidence type="ECO:0000313" key="2">
    <source>
        <dbReference type="EMBL" id="GAA4009259.1"/>
    </source>
</evidence>
<sequence>MRPLVSRGLLLPPLLCSALLLVPAGTAAAASDIHGEAADRTAVAWSAPAADAVVERLDALERADRADVIAPLAKAVDSIAATDDARLDPAAAAAYEDTVRTAHTAVQQRLASAAPQAAAAAADPVSDLLASIDAAVDELVKALTSLDLSAVEVSMTELLAPVNELVTEILSEVSEATAVPAVPAVPAMPALPAVELPSLELPAVVLPAAAPQAG</sequence>
<dbReference type="Proteomes" id="UP001500456">
    <property type="component" value="Unassembled WGS sequence"/>
</dbReference>
<dbReference type="EMBL" id="BAAAZX010000017">
    <property type="protein sequence ID" value="GAA4009259.1"/>
    <property type="molecule type" value="Genomic_DNA"/>
</dbReference>
<comment type="caution">
    <text evidence="2">The sequence shown here is derived from an EMBL/GenBank/DDBJ whole genome shotgun (WGS) entry which is preliminary data.</text>
</comment>
<gene>
    <name evidence="2" type="ORF">GCM10022232_57540</name>
</gene>
<feature type="signal peptide" evidence="1">
    <location>
        <begin position="1"/>
        <end position="29"/>
    </location>
</feature>
<name>A0ABP7SAZ8_9ACTN</name>
<evidence type="ECO:0000313" key="3">
    <source>
        <dbReference type="Proteomes" id="UP001500456"/>
    </source>
</evidence>
<organism evidence="2 3">
    <name type="scientific">Streptomyces plumbiresistens</name>
    <dbReference type="NCBI Taxonomy" id="511811"/>
    <lineage>
        <taxon>Bacteria</taxon>
        <taxon>Bacillati</taxon>
        <taxon>Actinomycetota</taxon>
        <taxon>Actinomycetes</taxon>
        <taxon>Kitasatosporales</taxon>
        <taxon>Streptomycetaceae</taxon>
        <taxon>Streptomyces</taxon>
    </lineage>
</organism>
<keyword evidence="1" id="KW-0732">Signal</keyword>
<accession>A0ABP7SAZ8</accession>
<proteinExistence type="predicted"/>